<dbReference type="EMBL" id="CP033133">
    <property type="protein sequence ID" value="AYO55444.1"/>
    <property type="molecule type" value="Genomic_DNA"/>
</dbReference>
<sequence length="147" mass="17397">MSKFEVEINLPEQNTQSFETDDINQIQAKFYAINWRRIFMSPLNKTEISFAILNTETQQYLDIQLNTQSSQSEPVFQVESNIQVVTENKEFLGLLTRKKNYDLVYKNLNQAKVSEQLDLFLKENVEAMTEQYKQLLHKKKLQEQRLA</sequence>
<proteinExistence type="predicted"/>
<dbReference type="AlphaFoldDB" id="A0A3G2T561"/>
<gene>
    <name evidence="1" type="ORF">CDG68_18080</name>
</gene>
<evidence type="ECO:0000313" key="1">
    <source>
        <dbReference type="EMBL" id="AYO55444.1"/>
    </source>
</evidence>
<dbReference type="Proteomes" id="UP000279962">
    <property type="component" value="Chromosome"/>
</dbReference>
<reference evidence="1 2" key="1">
    <citation type="submission" date="2018-10" db="EMBL/GenBank/DDBJ databases">
        <title>The complete genome of Acinetobacter wuhouensis strain WCHAW010062.</title>
        <authorList>
            <person name="Hu Y."/>
            <person name="Long H."/>
            <person name="Feng Y."/>
            <person name="Zong Z."/>
        </authorList>
    </citation>
    <scope>NUCLEOTIDE SEQUENCE [LARGE SCALE GENOMIC DNA]</scope>
    <source>
        <strain evidence="1 2">WCHAW010062</strain>
    </source>
</reference>
<protein>
    <submittedName>
        <fullName evidence="1">Uncharacterized protein</fullName>
    </submittedName>
</protein>
<organism evidence="1 2">
    <name type="scientific">Acinetobacter wuhouensis</name>
    <dbReference type="NCBI Taxonomy" id="1879050"/>
    <lineage>
        <taxon>Bacteria</taxon>
        <taxon>Pseudomonadati</taxon>
        <taxon>Pseudomonadota</taxon>
        <taxon>Gammaproteobacteria</taxon>
        <taxon>Moraxellales</taxon>
        <taxon>Moraxellaceae</taxon>
        <taxon>Acinetobacter</taxon>
    </lineage>
</organism>
<name>A0A3G2T561_9GAMM</name>
<dbReference type="RefSeq" id="WP_087552310.1">
    <property type="nucleotide sequence ID" value="NZ_CP033133.1"/>
</dbReference>
<accession>A0A3G2T561</accession>
<evidence type="ECO:0000313" key="2">
    <source>
        <dbReference type="Proteomes" id="UP000279962"/>
    </source>
</evidence>